<keyword evidence="4" id="KW-0645">Protease</keyword>
<dbReference type="PRINTS" id="PR00792">
    <property type="entry name" value="PEPSIN"/>
</dbReference>
<evidence type="ECO:0000256" key="6">
    <source>
        <dbReference type="SAM" id="SignalP"/>
    </source>
</evidence>
<keyword evidence="4" id="KW-0378">Hydrolase</keyword>
<dbReference type="Gene3D" id="2.60.40.1960">
    <property type="match status" value="1"/>
</dbReference>
<dbReference type="ExpressionAtlas" id="A0A6I8UYW3">
    <property type="expression patterns" value="baseline"/>
</dbReference>
<keyword evidence="4" id="KW-0064">Aspartyl protease</keyword>
<dbReference type="InParanoid" id="A0A6I8UYW3"/>
<dbReference type="FunCoup" id="A0A6I8UYW3">
    <property type="interactions" value="8"/>
</dbReference>
<evidence type="ECO:0000256" key="3">
    <source>
        <dbReference type="PIRSR" id="PIRSR601461-2"/>
    </source>
</evidence>
<name>A0A6I8UYW3_DROPS</name>
<feature type="disulfide bond" evidence="3">
    <location>
        <begin position="320"/>
        <end position="353"/>
    </location>
</feature>
<dbReference type="SUPFAM" id="SSF50630">
    <property type="entry name" value="Acid proteases"/>
    <property type="match status" value="1"/>
</dbReference>
<dbReference type="GO" id="GO:0005764">
    <property type="term" value="C:lysosome"/>
    <property type="evidence" value="ECO:0007669"/>
    <property type="project" value="TreeGrafter"/>
</dbReference>
<accession>A0A6I8UYW3</accession>
<evidence type="ECO:0000313" key="9">
    <source>
        <dbReference type="RefSeq" id="XP_002133680.2"/>
    </source>
</evidence>
<reference evidence="9" key="1">
    <citation type="submission" date="2025-08" db="UniProtKB">
        <authorList>
            <consortium name="RefSeq"/>
        </authorList>
    </citation>
    <scope>IDENTIFICATION</scope>
    <source>
        <strain evidence="9">MV-25-SWS-2005</strain>
        <tissue evidence="9">Whole body</tissue>
    </source>
</reference>
<dbReference type="InterPro" id="IPR001461">
    <property type="entry name" value="Aspartic_peptidase_A1"/>
</dbReference>
<keyword evidence="8" id="KW-1185">Reference proteome</keyword>
<keyword evidence="6" id="KW-0732">Signal</keyword>
<feature type="disulfide bond" evidence="3">
    <location>
        <begin position="122"/>
        <end position="127"/>
    </location>
</feature>
<feature type="chain" id="PRO_5026259128" evidence="6">
    <location>
        <begin position="23"/>
        <end position="423"/>
    </location>
</feature>
<feature type="signal peptide" evidence="6">
    <location>
        <begin position="1"/>
        <end position="22"/>
    </location>
</feature>
<evidence type="ECO:0000256" key="5">
    <source>
        <dbReference type="SAM" id="MobiDB-lite"/>
    </source>
</evidence>
<dbReference type="PROSITE" id="PS51767">
    <property type="entry name" value="PEPTIDASE_A1"/>
    <property type="match status" value="1"/>
</dbReference>
<proteinExistence type="inferred from homology"/>
<protein>
    <submittedName>
        <fullName evidence="9">Cathepsin E-B-like</fullName>
    </submittedName>
</protein>
<gene>
    <name evidence="9" type="primary">LOC6902149</name>
</gene>
<evidence type="ECO:0000256" key="2">
    <source>
        <dbReference type="PIRSR" id="PIRSR601461-1"/>
    </source>
</evidence>
<dbReference type="PANTHER" id="PTHR47966:SF51">
    <property type="entry name" value="BETA-SITE APP-CLEAVING ENZYME, ISOFORM A-RELATED"/>
    <property type="match status" value="1"/>
</dbReference>
<evidence type="ECO:0000256" key="4">
    <source>
        <dbReference type="RuleBase" id="RU000454"/>
    </source>
</evidence>
<dbReference type="KEGG" id="dpo:6902149"/>
<evidence type="ECO:0000259" key="7">
    <source>
        <dbReference type="PROSITE" id="PS51767"/>
    </source>
</evidence>
<dbReference type="InterPro" id="IPR001969">
    <property type="entry name" value="Aspartic_peptidase_AS"/>
</dbReference>
<keyword evidence="3" id="KW-1015">Disulfide bond</keyword>
<feature type="active site" evidence="2">
    <location>
        <position position="109"/>
    </location>
</feature>
<sequence length="423" mass="45698">MTSGHNHGKALVLLALLGLVAGACSALHRIPVRRSDKYVRTRQSLMAEREHVSRKYNLVQSNSSTSTNSTSTTPAGNYSVETLSNVLNFQYYGEISIGTPPQNFMVQFDTGSANLWIPSVNCYSLDCYNHSQYSSANSTTYQINGTPFTITYGSGSVGGILSTDVVTVAGLKIRNQTFGEAITETGAGMQESSFDGIFGMAYNSLAVDGVQPPFYNMLTDNLVDTPVFSFYLATNGTSVASYGGELILGGSDASLYAGKLVYAPVSNQNYWQFQMDGVTLDGTTLCTYCQAVADTGTSLLIAPYPTYVKIVSLVNQEIDCASLSYLPTLTITISGVPFQIPPSAYFVELDGACTLGITYIEDIDFWILGDIFIGRHYTEFDLGNNRLGFASVNSGRVLGALSLWKILSLAALCGLWKLFNLQN</sequence>
<dbReference type="Proteomes" id="UP000001819">
    <property type="component" value="Chromosome X"/>
</dbReference>
<dbReference type="GO" id="GO:0006508">
    <property type="term" value="P:proteolysis"/>
    <property type="evidence" value="ECO:0007669"/>
    <property type="project" value="UniProtKB-KW"/>
</dbReference>
<dbReference type="InterPro" id="IPR021109">
    <property type="entry name" value="Peptidase_aspartic_dom_sf"/>
</dbReference>
<dbReference type="RefSeq" id="XP_002133680.2">
    <property type="nucleotide sequence ID" value="XM_002133644.3"/>
</dbReference>
<evidence type="ECO:0000313" key="8">
    <source>
        <dbReference type="Proteomes" id="UP000001819"/>
    </source>
</evidence>
<dbReference type="GO" id="GO:0004190">
    <property type="term" value="F:aspartic-type endopeptidase activity"/>
    <property type="evidence" value="ECO:0007669"/>
    <property type="project" value="UniProtKB-KW"/>
</dbReference>
<feature type="active site" evidence="2">
    <location>
        <position position="294"/>
    </location>
</feature>
<feature type="region of interest" description="Disordered" evidence="5">
    <location>
        <begin position="56"/>
        <end position="76"/>
    </location>
</feature>
<feature type="domain" description="Peptidase A1" evidence="7">
    <location>
        <begin position="91"/>
        <end position="390"/>
    </location>
</feature>
<dbReference type="PROSITE" id="PS00141">
    <property type="entry name" value="ASP_PROTEASE"/>
    <property type="match status" value="1"/>
</dbReference>
<comment type="similarity">
    <text evidence="1 4">Belongs to the peptidase A1 family.</text>
</comment>
<dbReference type="Gene3D" id="2.40.70.10">
    <property type="entry name" value="Acid Proteases"/>
    <property type="match status" value="2"/>
</dbReference>
<dbReference type="Pfam" id="PF00026">
    <property type="entry name" value="Asp"/>
    <property type="match status" value="1"/>
</dbReference>
<dbReference type="PANTHER" id="PTHR47966">
    <property type="entry name" value="BETA-SITE APP-CLEAVING ENZYME, ISOFORM A-RELATED"/>
    <property type="match status" value="1"/>
</dbReference>
<evidence type="ECO:0000256" key="1">
    <source>
        <dbReference type="ARBA" id="ARBA00007447"/>
    </source>
</evidence>
<feature type="compositionally biased region" description="Low complexity" evidence="5">
    <location>
        <begin position="61"/>
        <end position="73"/>
    </location>
</feature>
<dbReference type="InterPro" id="IPR033121">
    <property type="entry name" value="PEPTIDASE_A1"/>
</dbReference>
<dbReference type="AlphaFoldDB" id="A0A6I8UYW3"/>
<dbReference type="FunFam" id="2.40.70.10:FF:000149">
    <property type="entry name" value="Uncharacterized protein"/>
    <property type="match status" value="1"/>
</dbReference>
<organism evidence="8 9">
    <name type="scientific">Drosophila pseudoobscura pseudoobscura</name>
    <name type="common">Fruit fly</name>
    <dbReference type="NCBI Taxonomy" id="46245"/>
    <lineage>
        <taxon>Eukaryota</taxon>
        <taxon>Metazoa</taxon>
        <taxon>Ecdysozoa</taxon>
        <taxon>Arthropoda</taxon>
        <taxon>Hexapoda</taxon>
        <taxon>Insecta</taxon>
        <taxon>Pterygota</taxon>
        <taxon>Neoptera</taxon>
        <taxon>Endopterygota</taxon>
        <taxon>Diptera</taxon>
        <taxon>Brachycera</taxon>
        <taxon>Muscomorpha</taxon>
        <taxon>Ephydroidea</taxon>
        <taxon>Drosophilidae</taxon>
        <taxon>Drosophila</taxon>
        <taxon>Sophophora</taxon>
    </lineage>
</organism>